<dbReference type="InterPro" id="IPR000591">
    <property type="entry name" value="DEP_dom"/>
</dbReference>
<reference evidence="5 6" key="1">
    <citation type="submission" date="2016-07" db="EMBL/GenBank/DDBJ databases">
        <title>Pervasive Adenine N6-methylation of Active Genes in Fungi.</title>
        <authorList>
            <consortium name="DOE Joint Genome Institute"/>
            <person name="Mondo S.J."/>
            <person name="Dannebaum R.O."/>
            <person name="Kuo R.C."/>
            <person name="Labutti K."/>
            <person name="Haridas S."/>
            <person name="Kuo A."/>
            <person name="Salamov A."/>
            <person name="Ahrendt S.R."/>
            <person name="Lipzen A."/>
            <person name="Sullivan W."/>
            <person name="Andreopoulos W.B."/>
            <person name="Clum A."/>
            <person name="Lindquist E."/>
            <person name="Daum C."/>
            <person name="Ramamoorthy G.K."/>
            <person name="Gryganskyi A."/>
            <person name="Culley D."/>
            <person name="Magnuson J.K."/>
            <person name="James T.Y."/>
            <person name="O'Malley M.A."/>
            <person name="Stajich J.E."/>
            <person name="Spatafora J.W."/>
            <person name="Visel A."/>
            <person name="Grigoriev I.V."/>
        </authorList>
    </citation>
    <scope>NUCLEOTIDE SEQUENCE [LARGE SCALE GENOMIC DNA]</scope>
    <source>
        <strain evidence="5 6">NRRL 1336</strain>
    </source>
</reference>
<dbReference type="Gene3D" id="1.10.10.10">
    <property type="entry name" value="Winged helix-like DNA-binding domain superfamily/Winged helix DNA-binding domain"/>
    <property type="match status" value="2"/>
</dbReference>
<feature type="domain" description="DEP" evidence="4">
    <location>
        <begin position="247"/>
        <end position="318"/>
    </location>
</feature>
<proteinExistence type="predicted"/>
<feature type="region of interest" description="Disordered" evidence="2">
    <location>
        <begin position="387"/>
        <end position="437"/>
    </location>
</feature>
<feature type="region of interest" description="Disordered" evidence="2">
    <location>
        <begin position="688"/>
        <end position="805"/>
    </location>
</feature>
<dbReference type="InterPro" id="IPR058855">
    <property type="entry name" value="RGS1/SST2-like_Fungal-DR"/>
</dbReference>
<protein>
    <recommendedName>
        <fullName evidence="7">Regulator of G protein signaling domain-domain-containing protein</fullName>
    </recommendedName>
</protein>
<dbReference type="InterPro" id="IPR036388">
    <property type="entry name" value="WH-like_DNA-bd_sf"/>
</dbReference>
<dbReference type="InterPro" id="IPR044926">
    <property type="entry name" value="RGS_subdomain_2"/>
</dbReference>
<dbReference type="InterPro" id="IPR036390">
    <property type="entry name" value="WH_DNA-bd_sf"/>
</dbReference>
<feature type="compositionally biased region" description="Low complexity" evidence="2">
    <location>
        <begin position="345"/>
        <end position="355"/>
    </location>
</feature>
<dbReference type="SMART" id="SM00049">
    <property type="entry name" value="DEP"/>
    <property type="match status" value="2"/>
</dbReference>
<dbReference type="Pfam" id="PF25889">
    <property type="entry name" value="WHD_Fungal_DR"/>
    <property type="match status" value="1"/>
</dbReference>
<feature type="compositionally biased region" description="Low complexity" evidence="2">
    <location>
        <begin position="707"/>
        <end position="717"/>
    </location>
</feature>
<feature type="region of interest" description="Disordered" evidence="2">
    <location>
        <begin position="584"/>
        <end position="607"/>
    </location>
</feature>
<dbReference type="AlphaFoldDB" id="A0A1X2J2C6"/>
<dbReference type="InterPro" id="IPR016137">
    <property type="entry name" value="RGS"/>
</dbReference>
<dbReference type="GO" id="GO:0035556">
    <property type="term" value="P:intracellular signal transduction"/>
    <property type="evidence" value="ECO:0007669"/>
    <property type="project" value="InterPro"/>
</dbReference>
<feature type="compositionally biased region" description="Polar residues" evidence="2">
    <location>
        <begin position="407"/>
        <end position="418"/>
    </location>
</feature>
<evidence type="ECO:0000259" key="4">
    <source>
        <dbReference type="PROSITE" id="PS50186"/>
    </source>
</evidence>
<dbReference type="PROSITE" id="PS50186">
    <property type="entry name" value="DEP"/>
    <property type="match status" value="1"/>
</dbReference>
<sequence length="805" mass="89980">MKSTSTYTTMMRVTPGGRPFASDLHDIFAAMIFQIKVGDHRSLFRTYPASFTTDNMIEVLDHLQFTHVLRQPDPHDPHKQLETKTITTFSMTRTMAKQLGQHFLTARLIESASDPTGTRTMKDRSIWTVTSKGKWMVYNFAERGHVAWNEQSHTSMALKVVPDRKVVLLDRRDFVHPSSHEISSNNHMSGSSGSSINSIGGGNKNDMDAISFERPNMTEAFKSMMEHLETSQLLADDVGGIGTQQMVTYTHTFFGYHVVEYIIQFMSVVNRDEADMVASEFVLYGWISQVLDKSDRANNVKSDLQFKSQRNVIYALTDRGRLALGWEQSHSRESRLAPPPPPPSSGSSSHSNSSNNKKHQPQHSLISDAASTMSSSSLVSFASSASSSSNSSSSPLQQQKKADSTHQRQPMSVTTSSLWLDPASGTESSSTSSVSPVAITRGSSVLVPLPRISNTSSHYTRLQPILEDPLLRMYFREFLKQNFCEENLHFWVDYRNMLYHHHQQQKTSNSSTTTSSSDKETSTNSNSSTTSSSTTTDYNRILSECYAMYVTYIAPQATMELNIDHSLHQDVIKFVEEAFKVVNTNNSSSSTNNNSGSSSSSGNNNVNHIAEKRPQQSLPFFYTPTHPSQEQQTIIMVTGHRSQCLKTLLAMYERVHDQICRIMAEDSLPRFLKSPRYVQWQQRQRERQQELEQQQQMDQALSERKYSSSSVNDSTPSDCPSPTNQSSITSSDTTKNDDEKKNGKNPMNKDDNDENTDALHKELDRLTLTGVATTATTTTTTTTTSNPSSNPTGTTQTAPPQPKTS</sequence>
<keyword evidence="6" id="KW-1185">Reference proteome</keyword>
<dbReference type="SUPFAM" id="SSF46785">
    <property type="entry name" value="Winged helix' DNA-binding domain"/>
    <property type="match status" value="2"/>
</dbReference>
<organism evidence="5 6">
    <name type="scientific">Absidia repens</name>
    <dbReference type="NCBI Taxonomy" id="90262"/>
    <lineage>
        <taxon>Eukaryota</taxon>
        <taxon>Fungi</taxon>
        <taxon>Fungi incertae sedis</taxon>
        <taxon>Mucoromycota</taxon>
        <taxon>Mucoromycotina</taxon>
        <taxon>Mucoromycetes</taxon>
        <taxon>Mucorales</taxon>
        <taxon>Cunninghamellaceae</taxon>
        <taxon>Absidia</taxon>
    </lineage>
</organism>
<dbReference type="SMART" id="SM00315">
    <property type="entry name" value="RGS"/>
    <property type="match status" value="1"/>
</dbReference>
<dbReference type="InterPro" id="IPR036305">
    <property type="entry name" value="RGS_sf"/>
</dbReference>
<accession>A0A1X2J2C6</accession>
<feature type="region of interest" description="Disordered" evidence="2">
    <location>
        <begin position="179"/>
        <end position="200"/>
    </location>
</feature>
<dbReference type="Gene3D" id="1.10.167.10">
    <property type="entry name" value="Regulator of G-protein Signalling 4, domain 2"/>
    <property type="match status" value="1"/>
</dbReference>
<dbReference type="PANTHER" id="PTHR10845:SF192">
    <property type="entry name" value="DOUBLE HIT, ISOFORM B"/>
    <property type="match status" value="1"/>
</dbReference>
<feature type="compositionally biased region" description="Polar residues" evidence="2">
    <location>
        <begin position="718"/>
        <end position="733"/>
    </location>
</feature>
<keyword evidence="1" id="KW-0734">Signal transduction inhibitor</keyword>
<evidence type="ECO:0008006" key="7">
    <source>
        <dbReference type="Google" id="ProtNLM"/>
    </source>
</evidence>
<feature type="domain" description="RGS" evidence="3">
    <location>
        <begin position="461"/>
        <end position="681"/>
    </location>
</feature>
<feature type="region of interest" description="Disordered" evidence="2">
    <location>
        <begin position="328"/>
        <end position="364"/>
    </location>
</feature>
<comment type="caution">
    <text evidence="5">The sequence shown here is derived from an EMBL/GenBank/DDBJ whole genome shotgun (WGS) entry which is preliminary data.</text>
</comment>
<dbReference type="Proteomes" id="UP000193560">
    <property type="component" value="Unassembled WGS sequence"/>
</dbReference>
<evidence type="ECO:0000256" key="2">
    <source>
        <dbReference type="SAM" id="MobiDB-lite"/>
    </source>
</evidence>
<dbReference type="GO" id="GO:0009968">
    <property type="term" value="P:negative regulation of signal transduction"/>
    <property type="evidence" value="ECO:0007669"/>
    <property type="project" value="UniProtKB-KW"/>
</dbReference>
<evidence type="ECO:0000259" key="3">
    <source>
        <dbReference type="PROSITE" id="PS50132"/>
    </source>
</evidence>
<dbReference type="PROSITE" id="PS50132">
    <property type="entry name" value="RGS"/>
    <property type="match status" value="1"/>
</dbReference>
<evidence type="ECO:0000313" key="5">
    <source>
        <dbReference type="EMBL" id="ORZ25948.1"/>
    </source>
</evidence>
<name>A0A1X2J2C6_9FUNG</name>
<dbReference type="PANTHER" id="PTHR10845">
    <property type="entry name" value="REGULATOR OF G PROTEIN SIGNALING"/>
    <property type="match status" value="1"/>
</dbReference>
<evidence type="ECO:0000256" key="1">
    <source>
        <dbReference type="ARBA" id="ARBA00022700"/>
    </source>
</evidence>
<dbReference type="STRING" id="90262.A0A1X2J2C6"/>
<feature type="compositionally biased region" description="Low complexity" evidence="2">
    <location>
        <begin position="507"/>
        <end position="535"/>
    </location>
</feature>
<feature type="region of interest" description="Disordered" evidence="2">
    <location>
        <begin position="504"/>
        <end position="535"/>
    </location>
</feature>
<dbReference type="Pfam" id="PF00615">
    <property type="entry name" value="RGS"/>
    <property type="match status" value="1"/>
</dbReference>
<feature type="compositionally biased region" description="Low complexity" evidence="2">
    <location>
        <begin position="422"/>
        <end position="437"/>
    </location>
</feature>
<dbReference type="EMBL" id="MCGE01000001">
    <property type="protein sequence ID" value="ORZ25948.1"/>
    <property type="molecule type" value="Genomic_DNA"/>
</dbReference>
<dbReference type="SUPFAM" id="SSF48097">
    <property type="entry name" value="Regulator of G-protein signaling, RGS"/>
    <property type="match status" value="1"/>
</dbReference>
<feature type="compositionally biased region" description="Low complexity" evidence="2">
    <location>
        <begin position="766"/>
        <end position="798"/>
    </location>
</feature>
<gene>
    <name evidence="5" type="ORF">BCR42DRAFT_486028</name>
</gene>
<feature type="compositionally biased region" description="Low complexity" evidence="2">
    <location>
        <begin position="182"/>
        <end position="198"/>
    </location>
</feature>
<dbReference type="OrthoDB" id="196547at2759"/>
<feature type="compositionally biased region" description="Basic and acidic residues" evidence="2">
    <location>
        <begin position="734"/>
        <end position="750"/>
    </location>
</feature>
<evidence type="ECO:0000313" key="6">
    <source>
        <dbReference type="Proteomes" id="UP000193560"/>
    </source>
</evidence>